<dbReference type="CDD" id="cd00075">
    <property type="entry name" value="HATPase"/>
    <property type="match status" value="1"/>
</dbReference>
<dbReference type="PRINTS" id="PR00344">
    <property type="entry name" value="BCTRLSENSOR"/>
</dbReference>
<evidence type="ECO:0000313" key="12">
    <source>
        <dbReference type="Proteomes" id="UP000242664"/>
    </source>
</evidence>
<evidence type="ECO:0000256" key="7">
    <source>
        <dbReference type="ARBA" id="ARBA00022840"/>
    </source>
</evidence>
<dbReference type="PANTHER" id="PTHR43065">
    <property type="entry name" value="SENSOR HISTIDINE KINASE"/>
    <property type="match status" value="1"/>
</dbReference>
<feature type="domain" description="Histidine kinase" evidence="10">
    <location>
        <begin position="435"/>
        <end position="652"/>
    </location>
</feature>
<dbReference type="SMART" id="SM00388">
    <property type="entry name" value="HisKA"/>
    <property type="match status" value="1"/>
</dbReference>
<keyword evidence="9" id="KW-0812">Transmembrane</keyword>
<feature type="transmembrane region" description="Helical" evidence="9">
    <location>
        <begin position="377"/>
        <end position="395"/>
    </location>
</feature>
<evidence type="ECO:0000256" key="4">
    <source>
        <dbReference type="ARBA" id="ARBA00022679"/>
    </source>
</evidence>
<keyword evidence="5" id="KW-0547">Nucleotide-binding</keyword>
<comment type="catalytic activity">
    <reaction evidence="1">
        <text>ATP + protein L-histidine = ADP + protein N-phospho-L-histidine.</text>
        <dbReference type="EC" id="2.7.13.3"/>
    </reaction>
</comment>
<dbReference type="SUPFAM" id="SSF47384">
    <property type="entry name" value="Homodimeric domain of signal transducing histidine kinase"/>
    <property type="match status" value="1"/>
</dbReference>
<dbReference type="EMBL" id="DS267829">
    <property type="protein sequence ID" value="EDN56695.1"/>
    <property type="molecule type" value="Genomic_DNA"/>
</dbReference>
<dbReference type="GO" id="GO:0016301">
    <property type="term" value="F:kinase activity"/>
    <property type="evidence" value="ECO:0007669"/>
    <property type="project" value="UniProtKB-KW"/>
</dbReference>
<keyword evidence="3" id="KW-0597">Phosphoprotein</keyword>
<dbReference type="InterPro" id="IPR003661">
    <property type="entry name" value="HisK_dim/P_dom"/>
</dbReference>
<dbReference type="Pfam" id="PF12974">
    <property type="entry name" value="Phosphonate-bd"/>
    <property type="match status" value="1"/>
</dbReference>
<keyword evidence="12" id="KW-1185">Reference proteome</keyword>
<evidence type="ECO:0000256" key="1">
    <source>
        <dbReference type="ARBA" id="ARBA00000085"/>
    </source>
</evidence>
<dbReference type="Proteomes" id="UP000242664">
    <property type="component" value="Unassembled WGS sequence"/>
</dbReference>
<name>A0ABM9WTP8_VIBAE</name>
<evidence type="ECO:0000256" key="6">
    <source>
        <dbReference type="ARBA" id="ARBA00022777"/>
    </source>
</evidence>
<evidence type="ECO:0000256" key="2">
    <source>
        <dbReference type="ARBA" id="ARBA00012438"/>
    </source>
</evidence>
<dbReference type="CDD" id="cd00082">
    <property type="entry name" value="HisKA"/>
    <property type="match status" value="1"/>
</dbReference>
<dbReference type="EC" id="2.7.13.3" evidence="2"/>
<dbReference type="SUPFAM" id="SSF53850">
    <property type="entry name" value="Periplasmic binding protein-like II"/>
    <property type="match status" value="1"/>
</dbReference>
<evidence type="ECO:0000259" key="10">
    <source>
        <dbReference type="PROSITE" id="PS50109"/>
    </source>
</evidence>
<gene>
    <name evidence="11" type="ORF">VEx25_B0366</name>
</gene>
<dbReference type="SMART" id="SM00387">
    <property type="entry name" value="HATPase_c"/>
    <property type="match status" value="1"/>
</dbReference>
<protein>
    <recommendedName>
        <fullName evidence="2">histidine kinase</fullName>
        <ecNumber evidence="2">2.7.13.3</ecNumber>
    </recommendedName>
</protein>
<dbReference type="Gene3D" id="3.40.190.10">
    <property type="entry name" value="Periplasmic binding protein-like II"/>
    <property type="match status" value="2"/>
</dbReference>
<keyword evidence="8" id="KW-0902">Two-component regulatory system</keyword>
<evidence type="ECO:0000256" key="5">
    <source>
        <dbReference type="ARBA" id="ARBA00022741"/>
    </source>
</evidence>
<dbReference type="InterPro" id="IPR036097">
    <property type="entry name" value="HisK_dim/P_sf"/>
</dbReference>
<dbReference type="PANTHER" id="PTHR43065:SF10">
    <property type="entry name" value="PEROXIDE STRESS-ACTIVATED HISTIDINE KINASE MAK3"/>
    <property type="match status" value="1"/>
</dbReference>
<accession>A0ABM9WTP8</accession>
<keyword evidence="6 11" id="KW-0418">Kinase</keyword>
<organism evidence="11 12">
    <name type="scientific">Vibrio antiquarius (strain Ex25)</name>
    <dbReference type="NCBI Taxonomy" id="150340"/>
    <lineage>
        <taxon>Bacteria</taxon>
        <taxon>Pseudomonadati</taxon>
        <taxon>Pseudomonadota</taxon>
        <taxon>Gammaproteobacteria</taxon>
        <taxon>Vibrionales</taxon>
        <taxon>Vibrionaceae</taxon>
        <taxon>Vibrio</taxon>
        <taxon>Vibrio diabolicus subgroup</taxon>
    </lineage>
</organism>
<evidence type="ECO:0000313" key="11">
    <source>
        <dbReference type="EMBL" id="EDN56695.1"/>
    </source>
</evidence>
<feature type="transmembrane region" description="Helical" evidence="9">
    <location>
        <begin position="52"/>
        <end position="71"/>
    </location>
</feature>
<evidence type="ECO:0000256" key="9">
    <source>
        <dbReference type="SAM" id="Phobius"/>
    </source>
</evidence>
<dbReference type="PROSITE" id="PS50109">
    <property type="entry name" value="HIS_KIN"/>
    <property type="match status" value="1"/>
</dbReference>
<proteinExistence type="predicted"/>
<reference evidence="12" key="1">
    <citation type="submission" date="2006-10" db="EMBL/GenBank/DDBJ databases">
        <authorList>
            <person name="Heidelberg J."/>
            <person name="Sebastian Y."/>
        </authorList>
    </citation>
    <scope>NUCLEOTIDE SEQUENCE [LARGE SCALE GENOMIC DNA]</scope>
    <source>
        <strain evidence="12">EX25</strain>
    </source>
</reference>
<dbReference type="InterPro" id="IPR036890">
    <property type="entry name" value="HATPase_C_sf"/>
</dbReference>
<evidence type="ECO:0000256" key="3">
    <source>
        <dbReference type="ARBA" id="ARBA00022553"/>
    </source>
</evidence>
<dbReference type="Pfam" id="PF00512">
    <property type="entry name" value="HisKA"/>
    <property type="match status" value="1"/>
</dbReference>
<dbReference type="InterPro" id="IPR005467">
    <property type="entry name" value="His_kinase_dom"/>
</dbReference>
<dbReference type="Gene3D" id="3.30.565.10">
    <property type="entry name" value="Histidine kinase-like ATPase, C-terminal domain"/>
    <property type="match status" value="1"/>
</dbReference>
<dbReference type="Gene3D" id="1.10.287.130">
    <property type="match status" value="1"/>
</dbReference>
<evidence type="ECO:0000256" key="8">
    <source>
        <dbReference type="ARBA" id="ARBA00023012"/>
    </source>
</evidence>
<dbReference type="Pfam" id="PF02518">
    <property type="entry name" value="HATPase_c"/>
    <property type="match status" value="1"/>
</dbReference>
<keyword evidence="4" id="KW-0808">Transferase</keyword>
<keyword evidence="9" id="KW-0472">Membrane</keyword>
<keyword evidence="9" id="KW-1133">Transmembrane helix</keyword>
<keyword evidence="7" id="KW-0067">ATP-binding</keyword>
<dbReference type="InterPro" id="IPR004358">
    <property type="entry name" value="Sig_transdc_His_kin-like_C"/>
</dbReference>
<dbReference type="SUPFAM" id="SSF55874">
    <property type="entry name" value="ATPase domain of HSP90 chaperone/DNA topoisomerase II/histidine kinase"/>
    <property type="match status" value="1"/>
</dbReference>
<sequence>MRNAPRGLYCGFPHTQIKLDLKQMWFREGSCYSCFIIFEGTIRLIMNKTPRLLQFWIVCLVVLASLAQGAVSEQEMQQQKAVQPEAKQKVEVGVLAIRGHLYAEQRWQPTIDWLNQQISDVYFELHPLNLDEMGEAVKFQTMDFILTNPGQAVRLGRQYALSWMATLTGRAPQNSNYSIGSALVVRANSPYQTLKDVSGFPVAAVSEKAFGGYLTLRYQIVEMGLDPNDFFADVRYLGFPIDANLYQLRDGNVEAAVVPACLLEQMQNEGLLQHGDFRVLNQQPNEHSSCAVSTPLYPNWSFAKTERGSSLLAKKIAQVLLAMPPEHPAIIAAGASGWTSPVSLLSIDKLYQALDLHPLQQPWWSEALRWLRSHQEWAWALFMFVIVLNAYHFWLEYRFSKSKQALELTSLRLKEKSEQLEHSQRVAIVGEIGSSLAHELNQPLAAIRNYSEGGLLRLAKKRPHEDIVPVLEKIQGQVERADAIIQRLRTLIRKRSVDKAPCDLQVLIDDTIELLHFRMQKQNVAIVTSVEGDMRPLLADSVGVQQVLVNVINNAIDACALFQEKYHSSGYQGKIALHCDYQANQLSIRILDNGTGLQQDNPTQAFVSSKAEGLGLGLAICRDVMEMHGGEFLIASTTPHGCLVELVFPYQN</sequence>
<dbReference type="InterPro" id="IPR003594">
    <property type="entry name" value="HATPase_dom"/>
</dbReference>